<gene>
    <name evidence="1" type="ORF">GBF38_004383</name>
</gene>
<evidence type="ECO:0000313" key="1">
    <source>
        <dbReference type="EMBL" id="KAG8011976.1"/>
    </source>
</evidence>
<comment type="caution">
    <text evidence="1">The sequence shown here is derived from an EMBL/GenBank/DDBJ whole genome shotgun (WGS) entry which is preliminary data.</text>
</comment>
<evidence type="ECO:0000313" key="2">
    <source>
        <dbReference type="Proteomes" id="UP000805704"/>
    </source>
</evidence>
<accession>A0ACB7FG05</accession>
<proteinExistence type="predicted"/>
<dbReference type="EMBL" id="CM024801">
    <property type="protein sequence ID" value="KAG8011976.1"/>
    <property type="molecule type" value="Genomic_DNA"/>
</dbReference>
<protein>
    <submittedName>
        <fullName evidence="1">Uncharacterized protein</fullName>
    </submittedName>
</protein>
<sequence>MDTSCRCENGDWIPVIGRRHEVPLLEVTAYHAAKEHKEERSRSGFRNDQVREEKRKKEADRPALSDPASPPPILTERD</sequence>
<keyword evidence="2" id="KW-1185">Reference proteome</keyword>
<organism evidence="1 2">
    <name type="scientific">Nibea albiflora</name>
    <name type="common">Yellow drum</name>
    <name type="synonym">Corvina albiflora</name>
    <dbReference type="NCBI Taxonomy" id="240163"/>
    <lineage>
        <taxon>Eukaryota</taxon>
        <taxon>Metazoa</taxon>
        <taxon>Chordata</taxon>
        <taxon>Craniata</taxon>
        <taxon>Vertebrata</taxon>
        <taxon>Euteleostomi</taxon>
        <taxon>Actinopterygii</taxon>
        <taxon>Neopterygii</taxon>
        <taxon>Teleostei</taxon>
        <taxon>Neoteleostei</taxon>
        <taxon>Acanthomorphata</taxon>
        <taxon>Eupercaria</taxon>
        <taxon>Sciaenidae</taxon>
        <taxon>Nibea</taxon>
    </lineage>
</organism>
<reference evidence="1" key="1">
    <citation type="submission" date="2020-04" db="EMBL/GenBank/DDBJ databases">
        <title>A chromosome-scale assembly and high-density genetic map of the yellow drum (Nibea albiflora) genome.</title>
        <authorList>
            <person name="Xu D."/>
            <person name="Zhang W."/>
            <person name="Chen R."/>
            <person name="Tan P."/>
            <person name="Wang L."/>
            <person name="Song H."/>
            <person name="Tian L."/>
            <person name="Zhu Q."/>
            <person name="Wang B."/>
        </authorList>
    </citation>
    <scope>NUCLEOTIDE SEQUENCE</scope>
    <source>
        <strain evidence="1">ZJHYS-2018</strain>
    </source>
</reference>
<dbReference type="Proteomes" id="UP000805704">
    <property type="component" value="Chromosome 13"/>
</dbReference>
<name>A0ACB7FG05_NIBAL</name>